<keyword evidence="2" id="KW-1185">Reference proteome</keyword>
<gene>
    <name evidence="1" type="ORF">SAMN06265371_104139</name>
</gene>
<dbReference type="RefSeq" id="WP_089381253.1">
    <property type="nucleotide sequence ID" value="NZ_FZNT01000004.1"/>
</dbReference>
<dbReference type="OrthoDB" id="8479834at2"/>
<evidence type="ECO:0000313" key="2">
    <source>
        <dbReference type="Proteomes" id="UP000198384"/>
    </source>
</evidence>
<name>A0A238WZC6_9FLAO</name>
<dbReference type="AlphaFoldDB" id="A0A238WZC6"/>
<organism evidence="1 2">
    <name type="scientific">Lutibacter agarilyticus</name>
    <dbReference type="NCBI Taxonomy" id="1109740"/>
    <lineage>
        <taxon>Bacteria</taxon>
        <taxon>Pseudomonadati</taxon>
        <taxon>Bacteroidota</taxon>
        <taxon>Flavobacteriia</taxon>
        <taxon>Flavobacteriales</taxon>
        <taxon>Flavobacteriaceae</taxon>
        <taxon>Lutibacter</taxon>
    </lineage>
</organism>
<dbReference type="EMBL" id="FZNT01000004">
    <property type="protein sequence ID" value="SNR50969.1"/>
    <property type="molecule type" value="Genomic_DNA"/>
</dbReference>
<sequence>MTIDTLKEISTKIKPTEVYNEGWMTRLLVYYSIEEKLVLKNKEKVIIDFSKIQNWTSEALISSPFVKAKAIREGYTHADIALGDFTVKYKKKGEKEEKGSGKLTVKDNANNFGIIEAKMASPLSKKTSNTEDYNQAARNVACIAYNTYELSCKTFFYVVAPQSKLKLNKKNVNIIIDLVDSEKIVKCIDKRIEDHNVKNTNDEDKIKNKQDLIDQASNCEVGVISYETWIEQIQDENTKAELNEFYTKCKNWNNIKDA</sequence>
<protein>
    <submittedName>
        <fullName evidence="1">Uncharacterized protein</fullName>
    </submittedName>
</protein>
<dbReference type="Proteomes" id="UP000198384">
    <property type="component" value="Unassembled WGS sequence"/>
</dbReference>
<evidence type="ECO:0000313" key="1">
    <source>
        <dbReference type="EMBL" id="SNR50969.1"/>
    </source>
</evidence>
<accession>A0A238WZC6</accession>
<reference evidence="1 2" key="1">
    <citation type="submission" date="2017-06" db="EMBL/GenBank/DDBJ databases">
        <authorList>
            <person name="Kim H.J."/>
            <person name="Triplett B.A."/>
        </authorList>
    </citation>
    <scope>NUCLEOTIDE SEQUENCE [LARGE SCALE GENOMIC DNA]</scope>
    <source>
        <strain evidence="1 2">DSM 29150</strain>
    </source>
</reference>
<proteinExistence type="predicted"/>